<evidence type="ECO:0000256" key="5">
    <source>
        <dbReference type="ARBA" id="ARBA00022553"/>
    </source>
</evidence>
<feature type="disulfide bond" evidence="18">
    <location>
        <begin position="660"/>
        <end position="687"/>
    </location>
</feature>
<proteinExistence type="inferred from homology"/>
<accession>A0A2B4SZP4</accession>
<gene>
    <name evidence="25" type="primary">ITGB1</name>
    <name evidence="25" type="ORF">AWC38_SpisGene1275</name>
</gene>
<dbReference type="InterPro" id="IPR040622">
    <property type="entry name" value="EGF_integrin_1"/>
</dbReference>
<feature type="disulfide bond" evidence="18">
    <location>
        <begin position="545"/>
        <end position="550"/>
    </location>
</feature>
<feature type="disulfide bond" evidence="18">
    <location>
        <begin position="428"/>
        <end position="679"/>
    </location>
</feature>
<evidence type="ECO:0000256" key="14">
    <source>
        <dbReference type="ARBA" id="ARBA00023037"/>
    </source>
</evidence>
<dbReference type="Pfam" id="PF07965">
    <property type="entry name" value="Integrin_B_tail"/>
    <property type="match status" value="1"/>
</dbReference>
<keyword evidence="6 19" id="KW-0812">Transmembrane</keyword>
<feature type="disulfide bond" evidence="18">
    <location>
        <begin position="570"/>
        <end position="600"/>
    </location>
</feature>
<evidence type="ECO:0000256" key="8">
    <source>
        <dbReference type="ARBA" id="ARBA00022729"/>
    </source>
</evidence>
<name>A0A2B4SZP4_STYPI</name>
<dbReference type="InterPro" id="IPR036465">
    <property type="entry name" value="vWFA_dom_sf"/>
</dbReference>
<feature type="disulfide bond" evidence="18">
    <location>
        <begin position="640"/>
        <end position="711"/>
    </location>
</feature>
<keyword evidence="5" id="KW-0597">Phosphoprotein</keyword>
<feature type="domain" description="Integrin beta subunit tail" evidence="24">
    <location>
        <begin position="634"/>
        <end position="716"/>
    </location>
</feature>
<feature type="disulfide bond" evidence="18">
    <location>
        <begin position="249"/>
        <end position="292"/>
    </location>
</feature>
<dbReference type="Gene3D" id="3.40.50.410">
    <property type="entry name" value="von Willebrand factor, type A domain"/>
    <property type="match status" value="1"/>
</dbReference>
<dbReference type="GO" id="GO:0007229">
    <property type="term" value="P:integrin-mediated signaling pathway"/>
    <property type="evidence" value="ECO:0007669"/>
    <property type="project" value="UniProtKB-KW"/>
</dbReference>
<dbReference type="FunFam" id="1.20.5.100:FF:000002">
    <property type="entry name" value="Integrin beta"/>
    <property type="match status" value="1"/>
</dbReference>
<dbReference type="GO" id="GO:0046872">
    <property type="term" value="F:metal ion binding"/>
    <property type="evidence" value="ECO:0007669"/>
    <property type="project" value="UniProtKB-KW"/>
</dbReference>
<reference evidence="26" key="1">
    <citation type="journal article" date="2017" name="bioRxiv">
        <title>Comparative analysis of the genomes of Stylophora pistillata and Acropora digitifera provides evidence for extensive differences between species of corals.</title>
        <authorList>
            <person name="Voolstra C.R."/>
            <person name="Li Y."/>
            <person name="Liew Y.J."/>
            <person name="Baumgarten S."/>
            <person name="Zoccola D."/>
            <person name="Flot J.-F."/>
            <person name="Tambutte S."/>
            <person name="Allemand D."/>
            <person name="Aranda M."/>
        </authorList>
    </citation>
    <scope>NUCLEOTIDE SEQUENCE [LARGE SCALE GENOMIC DNA]</scope>
</reference>
<evidence type="ECO:0000256" key="3">
    <source>
        <dbReference type="ARBA" id="ARBA00022475"/>
    </source>
</evidence>
<feature type="disulfide bond" evidence="18">
    <location>
        <begin position="575"/>
        <end position="584"/>
    </location>
</feature>
<feature type="disulfide bond" evidence="18">
    <location>
        <begin position="528"/>
        <end position="543"/>
    </location>
</feature>
<evidence type="ECO:0000259" key="22">
    <source>
        <dbReference type="SMART" id="SM00187"/>
    </source>
</evidence>
<dbReference type="STRING" id="50429.A0A2B4SZP4"/>
<feature type="disulfide bond" evidence="18">
    <location>
        <begin position="568"/>
        <end position="573"/>
    </location>
</feature>
<feature type="disulfide bond" evidence="18">
    <location>
        <begin position="586"/>
        <end position="593"/>
    </location>
</feature>
<dbReference type="Pfam" id="PF18372">
    <property type="entry name" value="I-EGF_1"/>
    <property type="match status" value="1"/>
</dbReference>
<dbReference type="Pfam" id="PF23105">
    <property type="entry name" value="EGF_integrin"/>
    <property type="match status" value="1"/>
</dbReference>
<dbReference type="SMART" id="SM01241">
    <property type="entry name" value="Integrin_b_cyt"/>
    <property type="match status" value="1"/>
</dbReference>
<dbReference type="InterPro" id="IPR002369">
    <property type="entry name" value="Integrin_bsu_VWA"/>
</dbReference>
<dbReference type="InterPro" id="IPR032695">
    <property type="entry name" value="Integrin_dom_sf"/>
</dbReference>
<keyword evidence="17" id="KW-0325">Glycoprotein</keyword>
<keyword evidence="7" id="KW-0479">Metal-binding</keyword>
<dbReference type="GO" id="GO:0005178">
    <property type="term" value="F:integrin binding"/>
    <property type="evidence" value="ECO:0007669"/>
    <property type="project" value="TreeGrafter"/>
</dbReference>
<evidence type="ECO:0000256" key="9">
    <source>
        <dbReference type="ARBA" id="ARBA00022737"/>
    </source>
</evidence>
<feature type="disulfide bond" evidence="18">
    <location>
        <begin position="477"/>
        <end position="515"/>
    </location>
</feature>
<dbReference type="SMART" id="SM01242">
    <property type="entry name" value="Integrin_B_tail"/>
    <property type="match status" value="1"/>
</dbReference>
<dbReference type="SUPFAM" id="SSF69687">
    <property type="entry name" value="Integrin beta tail domain"/>
    <property type="match status" value="1"/>
</dbReference>
<dbReference type="GO" id="GO:0033627">
    <property type="term" value="P:cell adhesion mediated by integrin"/>
    <property type="evidence" value="ECO:0007669"/>
    <property type="project" value="TreeGrafter"/>
</dbReference>
<keyword evidence="11" id="KW-0460">Magnesium</keyword>
<feature type="disulfide bond" evidence="18">
    <location>
        <begin position="523"/>
        <end position="560"/>
    </location>
</feature>
<dbReference type="GO" id="GO:0016477">
    <property type="term" value="P:cell migration"/>
    <property type="evidence" value="ECO:0007669"/>
    <property type="project" value="TreeGrafter"/>
</dbReference>
<feature type="disulfide bond" evidence="18">
    <location>
        <begin position="521"/>
        <end position="526"/>
    </location>
</feature>
<dbReference type="Gene3D" id="1.20.5.100">
    <property type="entry name" value="Cytochrome c1, transmembrane anchor, C-terminal"/>
    <property type="match status" value="1"/>
</dbReference>
<dbReference type="InterPro" id="IPR057243">
    <property type="entry name" value="Integrin_I-EGF_CS"/>
</dbReference>
<dbReference type="GO" id="GO:0005925">
    <property type="term" value="C:focal adhesion"/>
    <property type="evidence" value="ECO:0007669"/>
    <property type="project" value="TreeGrafter"/>
</dbReference>
<evidence type="ECO:0000256" key="11">
    <source>
        <dbReference type="ARBA" id="ARBA00022842"/>
    </source>
</evidence>
<keyword evidence="9" id="KW-0677">Repeat</keyword>
<dbReference type="Gene3D" id="2.10.25.10">
    <property type="entry name" value="Laminin"/>
    <property type="match status" value="3"/>
</dbReference>
<feature type="disulfide bond" evidence="18">
    <location>
        <begin position="482"/>
        <end position="491"/>
    </location>
</feature>
<evidence type="ECO:0000256" key="15">
    <source>
        <dbReference type="ARBA" id="ARBA00023136"/>
    </source>
</evidence>
<dbReference type="AlphaFoldDB" id="A0A2B4SZP4"/>
<comment type="similarity">
    <text evidence="2 19">Belongs to the integrin beta chain family.</text>
</comment>
<organism evidence="25 26">
    <name type="scientific">Stylophora pistillata</name>
    <name type="common">Smooth cauliflower coral</name>
    <dbReference type="NCBI Taxonomy" id="50429"/>
    <lineage>
        <taxon>Eukaryota</taxon>
        <taxon>Metazoa</taxon>
        <taxon>Cnidaria</taxon>
        <taxon>Anthozoa</taxon>
        <taxon>Hexacorallia</taxon>
        <taxon>Scleractinia</taxon>
        <taxon>Astrocoeniina</taxon>
        <taxon>Pocilloporidae</taxon>
        <taxon>Stylophora</taxon>
    </lineage>
</organism>
<dbReference type="PANTHER" id="PTHR10082:SF60">
    <property type="entry name" value="INTEGRIN BETA-PS"/>
    <property type="match status" value="1"/>
</dbReference>
<dbReference type="GO" id="GO:0098609">
    <property type="term" value="P:cell-cell adhesion"/>
    <property type="evidence" value="ECO:0007669"/>
    <property type="project" value="TreeGrafter"/>
</dbReference>
<feature type="domain" description="Integrin beta subunit VWA" evidence="22">
    <location>
        <begin position="34"/>
        <end position="454"/>
    </location>
</feature>
<feature type="disulfide bond" evidence="18">
    <location>
        <begin position="35"/>
        <end position="46"/>
    </location>
</feature>
<feature type="disulfide bond" evidence="18">
    <location>
        <begin position="613"/>
        <end position="624"/>
    </location>
</feature>
<feature type="disulfide bond" evidence="18">
    <location>
        <begin position="634"/>
        <end position="643"/>
    </location>
</feature>
<evidence type="ECO:0000259" key="24">
    <source>
        <dbReference type="SMART" id="SM01242"/>
    </source>
</evidence>
<evidence type="ECO:0000256" key="1">
    <source>
        <dbReference type="ARBA" id="ARBA00004251"/>
    </source>
</evidence>
<evidence type="ECO:0000256" key="17">
    <source>
        <dbReference type="ARBA" id="ARBA00023180"/>
    </source>
</evidence>
<keyword evidence="16 18" id="KW-1015">Disulfide bond</keyword>
<dbReference type="FunFam" id="2.10.25.10:FF:000036">
    <property type="entry name" value="Integrin beta"/>
    <property type="match status" value="1"/>
</dbReference>
<dbReference type="EMBL" id="LSMT01000008">
    <property type="protein sequence ID" value="PFX33855.1"/>
    <property type="molecule type" value="Genomic_DNA"/>
</dbReference>
<dbReference type="InterPro" id="IPR057073">
    <property type="entry name" value="EGF_integrin_2"/>
</dbReference>
<dbReference type="PIRSF" id="PIRSF002512">
    <property type="entry name" value="Integrin_B"/>
    <property type="match status" value="1"/>
</dbReference>
<evidence type="ECO:0000259" key="23">
    <source>
        <dbReference type="SMART" id="SM01241"/>
    </source>
</evidence>
<evidence type="ECO:0000256" key="13">
    <source>
        <dbReference type="ARBA" id="ARBA00022989"/>
    </source>
</evidence>
<dbReference type="SUPFAM" id="SSF69179">
    <property type="entry name" value="Integrin domains"/>
    <property type="match status" value="1"/>
</dbReference>
<feature type="domain" description="Integrin beta subunit cytoplasmic" evidence="23">
    <location>
        <begin position="740"/>
        <end position="786"/>
    </location>
</feature>
<evidence type="ECO:0000256" key="4">
    <source>
        <dbReference type="ARBA" id="ARBA00022536"/>
    </source>
</evidence>
<feature type="chain" id="PRO_5012902771" description="Integrin beta" evidence="21">
    <location>
        <begin position="24"/>
        <end position="786"/>
    </location>
</feature>
<evidence type="ECO:0000256" key="19">
    <source>
        <dbReference type="RuleBase" id="RU000633"/>
    </source>
</evidence>
<evidence type="ECO:0000256" key="6">
    <source>
        <dbReference type="ARBA" id="ARBA00022692"/>
    </source>
</evidence>
<dbReference type="SUPFAM" id="SSF53300">
    <property type="entry name" value="vWA-like"/>
    <property type="match status" value="1"/>
</dbReference>
<evidence type="ECO:0000256" key="16">
    <source>
        <dbReference type="ARBA" id="ARBA00023157"/>
    </source>
</evidence>
<dbReference type="InterPro" id="IPR012896">
    <property type="entry name" value="Integrin_bsu_tail"/>
</dbReference>
<feature type="disulfide bond" evidence="18">
    <location>
        <begin position="38"/>
        <end position="75"/>
    </location>
</feature>
<dbReference type="GO" id="GO:0007160">
    <property type="term" value="P:cell-matrix adhesion"/>
    <property type="evidence" value="ECO:0007669"/>
    <property type="project" value="TreeGrafter"/>
</dbReference>
<dbReference type="Proteomes" id="UP000225706">
    <property type="component" value="Unassembled WGS sequence"/>
</dbReference>
<keyword evidence="8 21" id="KW-0732">Signal</keyword>
<evidence type="ECO:0000256" key="21">
    <source>
        <dbReference type="SAM" id="SignalP"/>
    </source>
</evidence>
<dbReference type="Gene3D" id="2.60.40.1510">
    <property type="entry name" value="ntegrin, alpha v. Chain A, domain 3"/>
    <property type="match status" value="1"/>
</dbReference>
<evidence type="ECO:0000256" key="2">
    <source>
        <dbReference type="ARBA" id="ARBA00007449"/>
    </source>
</evidence>
<feature type="disulfide bond" evidence="18">
    <location>
        <begin position="397"/>
        <end position="408"/>
    </location>
</feature>
<evidence type="ECO:0000313" key="26">
    <source>
        <dbReference type="Proteomes" id="UP000225706"/>
    </source>
</evidence>
<evidence type="ECO:0000256" key="7">
    <source>
        <dbReference type="ARBA" id="ARBA00022723"/>
    </source>
</evidence>
<dbReference type="PROSITE" id="PS00243">
    <property type="entry name" value="I_EGF_1"/>
    <property type="match status" value="2"/>
</dbReference>
<dbReference type="SUPFAM" id="SSF103575">
    <property type="entry name" value="Plexin repeat"/>
    <property type="match status" value="1"/>
</dbReference>
<dbReference type="PANTHER" id="PTHR10082">
    <property type="entry name" value="INTEGRIN BETA SUBUNIT"/>
    <property type="match status" value="1"/>
</dbReference>
<dbReference type="SMART" id="SM00187">
    <property type="entry name" value="INB"/>
    <property type="match status" value="1"/>
</dbReference>
<feature type="transmembrane region" description="Helical" evidence="20">
    <location>
        <begin position="717"/>
        <end position="739"/>
    </location>
</feature>
<dbReference type="PRINTS" id="PR01186">
    <property type="entry name" value="INTEGRINB"/>
</dbReference>
<feature type="disulfide bond" evidence="18">
    <location>
        <begin position="608"/>
        <end position="656"/>
    </location>
</feature>
<keyword evidence="12 19" id="KW-0130">Cell adhesion</keyword>
<comment type="subcellular location">
    <subcellularLocation>
        <location evidence="1 19">Cell membrane</location>
        <topology evidence="1 19">Single-pass type I membrane protein</topology>
    </subcellularLocation>
</comment>
<dbReference type="Pfam" id="PF08725">
    <property type="entry name" value="Integrin_b_cyt"/>
    <property type="match status" value="1"/>
</dbReference>
<keyword evidence="14 19" id="KW-0401">Integrin</keyword>
<keyword evidence="26" id="KW-1185">Reference proteome</keyword>
<dbReference type="FunFam" id="3.40.50.410:FF:000002">
    <property type="entry name" value="Integrin beta"/>
    <property type="match status" value="1"/>
</dbReference>
<evidence type="ECO:0000256" key="12">
    <source>
        <dbReference type="ARBA" id="ARBA00022889"/>
    </source>
</evidence>
<keyword evidence="3" id="KW-1003">Cell membrane</keyword>
<evidence type="ECO:0000256" key="10">
    <source>
        <dbReference type="ARBA" id="ARBA00022837"/>
    </source>
</evidence>
<evidence type="ECO:0000256" key="18">
    <source>
        <dbReference type="PIRSR" id="PIRSR002512-1"/>
    </source>
</evidence>
<feature type="disulfide bond" evidence="18">
    <location>
        <begin position="606"/>
        <end position="611"/>
    </location>
</feature>
<evidence type="ECO:0000256" key="20">
    <source>
        <dbReference type="SAM" id="Phobius"/>
    </source>
</evidence>
<dbReference type="GO" id="GO:0008305">
    <property type="term" value="C:integrin complex"/>
    <property type="evidence" value="ECO:0007669"/>
    <property type="project" value="TreeGrafter"/>
</dbReference>
<dbReference type="InterPro" id="IPR014836">
    <property type="entry name" value="Integrin_bsu_cyt_dom"/>
</dbReference>
<feature type="disulfide bond" evidence="18">
    <location>
        <begin position="452"/>
        <end position="456"/>
    </location>
</feature>
<dbReference type="Gene3D" id="4.10.1240.30">
    <property type="match status" value="1"/>
</dbReference>
<feature type="disulfide bond" evidence="18">
    <location>
        <begin position="49"/>
        <end position="64"/>
    </location>
</feature>
<protein>
    <recommendedName>
        <fullName evidence="19">Integrin beta</fullName>
    </recommendedName>
</protein>
<keyword evidence="10" id="KW-0106">Calcium</keyword>
<keyword evidence="15 20" id="KW-0472">Membrane</keyword>
<evidence type="ECO:0000313" key="25">
    <source>
        <dbReference type="EMBL" id="PFX33855.1"/>
    </source>
</evidence>
<dbReference type="GO" id="GO:0009986">
    <property type="term" value="C:cell surface"/>
    <property type="evidence" value="ECO:0007669"/>
    <property type="project" value="TreeGrafter"/>
</dbReference>
<keyword evidence="4" id="KW-0245">EGF-like domain</keyword>
<dbReference type="InterPro" id="IPR015812">
    <property type="entry name" value="Integrin_bsu"/>
</dbReference>
<feature type="signal peptide" evidence="21">
    <location>
        <begin position="1"/>
        <end position="23"/>
    </location>
</feature>
<sequence length="786" mass="85717">MSALSIPLCVSLLGLFSGVCVIGVRIDCTTIESSCGACIQNIDPPCSWCEDAEYMWLEQPRARCDDIKNHTRNGCKKIANPKSDYVTHESKPLDDDIKVTPQNLTLSLRPGQPATIKVDVKMPENYPVDLYYLMDLSGSMVEDLKKFPTLGQQIAKEMKNITNRFRLGFGGFVDKPVAPYIDTAPAALKHPLDATAANPVSVPAFGFINQLKLTPNYSEFESAVQRVNISGNIDNPEGTLDALMQIAVCGPKIGWTDKQSARRLVIVITDANYHFAGDGLLGGIIIPNDGHCHTEHGKYMASTTMDYPSPGFLKQKLIEEQVSPIFAINKTKVNVYEQYKELVDFFGKESGAVVDLLSEDSSNIVELIREAYETIAQTQTIRDTAPEGVRVNYTAFCPDGVQIGSRTCANVQIGQKVSFEVSVTIEDCNLKEKSFSLVTPFGNVDINLDFICSCQCEKDENTEESSPFCSGNGTLTCGQCKCDKDWAGRKCQCQDETKSAPEQCIRDNSTDTEVCSGSGTCLCGDCQCDKGTRPGEIINGKYCECSNMNCPSDPDTGLICGGPDHGQCVCGNCSCNGNWTDNDCSCTTSTDGCMKDGVLCNGYGSCQCGTCVCNSSTVYRGKYCDECPSCAGKCSLNKDCVQCLAFNSGAIKAEDCSTRCKEFKMNQVNELSPEMGERCTFKDDDDCSFSFSYKENPGKDVIISVQKDKVCPKEAEALAVILGVVGGVLGVGLALLLIWKLLATIQDRREFAKFEKERQNAQWDTGENPIFKQATTTFQNPTYGGK</sequence>
<keyword evidence="13 20" id="KW-1133">Transmembrane helix</keyword>
<dbReference type="Pfam" id="PF00362">
    <property type="entry name" value="Integrin_beta"/>
    <property type="match status" value="1"/>
</dbReference>
<dbReference type="OrthoDB" id="5977062at2759"/>
<dbReference type="InterPro" id="IPR036349">
    <property type="entry name" value="Integrin_bsu_tail_dom_sf"/>
</dbReference>
<comment type="caution">
    <text evidence="25">The sequence shown here is derived from an EMBL/GenBank/DDBJ whole genome shotgun (WGS) entry which is preliminary data.</text>
</comment>